<comment type="function">
    <text evidence="33">Transmembrane protein gp41: Acts as a class I viral fusion protein. Under the current model, the protein has at least 3 conformational states: pre-fusion native state, pre-hairpin intermediate state, and post-fusion hairpin state. During fusion of viral and target intracellular membranes, the coiled coil regions (heptad repeats) assume a trimer-of-hairpins structure, positioning the fusion peptide in close proximity to the C-terminal region of the ectodomain. The formation of this structure appears to drive apposition and subsequent fusion of viral and target cell membranes. Complete fusion occurs in host cell endosomes and is dynamin-dependent, however some lipid transfer might occur at the plasma membrane. The virus undergoes clathrin-dependent internalization long before endosomal fusion, thus minimizing the surface exposure of conserved viral epitopes during fusion and reducing the efficacy of inhibitors targeting these epitopes. Membranes fusion leads to delivery of the nucleocapsid into the cytoplasm.</text>
</comment>
<feature type="transmembrane region" description="Helical" evidence="34">
    <location>
        <begin position="667"/>
        <end position="694"/>
    </location>
</feature>
<keyword evidence="19 33" id="KW-1043">Host membrane</keyword>
<dbReference type="Gene3D" id="2.170.40.20">
    <property type="entry name" value="Human immunodeficiency virus 1, Gp160, envelope glycoprotein"/>
    <property type="match status" value="2"/>
</dbReference>
<dbReference type="InterPro" id="IPR037527">
    <property type="entry name" value="Gp160"/>
</dbReference>
<dbReference type="SUPFAM" id="SSF56502">
    <property type="entry name" value="gp120 core"/>
    <property type="match status" value="2"/>
</dbReference>
<comment type="subcellular location">
    <molecule>Transmembrane protein gp41</molecule>
    <subcellularLocation>
        <location evidence="33">Virion membrane</location>
        <topology evidence="33">Single-pass type I membrane protein</topology>
    </subcellularLocation>
    <subcellularLocation>
        <location evidence="33">Host cell membrane</location>
        <topology evidence="33">Single-pass type I membrane protein</topology>
    </subcellularLocation>
    <subcellularLocation>
        <location evidence="33">Host endosome membrane</location>
        <topology evidence="33">Single-pass type I membrane protein</topology>
    </subcellularLocation>
    <text evidence="33">It is probably concentrated at the site of budding and incorporated into the virions possibly by contacts between the cytoplasmic tail of Env and the N-terminus of Gag.</text>
</comment>
<comment type="caution">
    <text evidence="33 34">Lacks conserved residue(s) required for the propagation of feature annotation.</text>
</comment>
<keyword evidence="24 33" id="KW-0175">Coiled coil</keyword>
<evidence type="ECO:0000256" key="5">
    <source>
        <dbReference type="ARBA" id="ARBA00004578"/>
    </source>
</evidence>
<comment type="domain">
    <text evidence="33">The membrane proximal external region (MPER) present in gp41 is a tryptophan-rich region recognized by the antibodies 2F5, Z13, and 4E10. MPER seems to play a role in fusion.</text>
</comment>
<keyword evidence="28 33" id="KW-0325">Glycoprotein</keyword>
<evidence type="ECO:0000256" key="6">
    <source>
        <dbReference type="ARBA" id="ARBA00004650"/>
    </source>
</evidence>
<dbReference type="InterPro" id="IPR036377">
    <property type="entry name" value="Gp120_core_sf"/>
</dbReference>
<dbReference type="GO" id="GO:0044175">
    <property type="term" value="C:host cell endosome membrane"/>
    <property type="evidence" value="ECO:0007669"/>
    <property type="project" value="UniProtKB-SubCell"/>
</dbReference>
<dbReference type="GO" id="GO:1903911">
    <property type="term" value="P:positive regulation of receptor clustering"/>
    <property type="evidence" value="ECO:0007669"/>
    <property type="project" value="UniProtKB-UniRule"/>
</dbReference>
<dbReference type="FunFam" id="1.20.5.490:FF:000001">
    <property type="entry name" value="Envelope glycoprotein gp160"/>
    <property type="match status" value="1"/>
</dbReference>
<evidence type="ECO:0000256" key="21">
    <source>
        <dbReference type="ARBA" id="ARBA00022890"/>
    </source>
</evidence>
<dbReference type="GO" id="GO:0005198">
    <property type="term" value="F:structural molecule activity"/>
    <property type="evidence" value="ECO:0007669"/>
    <property type="project" value="UniProtKB-UniRule"/>
</dbReference>
<keyword evidence="22 33" id="KW-1133">Transmembrane helix</keyword>
<keyword evidence="30 33" id="KW-0449">Lipoprotein</keyword>
<evidence type="ECO:0000256" key="33">
    <source>
        <dbReference type="HAMAP-Rule" id="MF_04083"/>
    </source>
</evidence>
<feature type="transmembrane region" description="Helical" evidence="34">
    <location>
        <begin position="501"/>
        <end position="524"/>
    </location>
</feature>
<feature type="short sequence motif" description="YXXL motif; contains endocytosis signal" evidence="33">
    <location>
        <begin position="701"/>
        <end position="704"/>
    </location>
</feature>
<feature type="region of interest" description="CD4-binding loop" evidence="33">
    <location>
        <begin position="356"/>
        <end position="366"/>
    </location>
</feature>
<feature type="disulfide bond" evidence="33">
    <location>
        <begin position="53"/>
        <end position="73"/>
    </location>
</feature>
<feature type="transmembrane region" description="Helical" evidence="34">
    <location>
        <begin position="12"/>
        <end position="30"/>
    </location>
</feature>
<evidence type="ECO:0000256" key="18">
    <source>
        <dbReference type="ARBA" id="ARBA00022844"/>
    </source>
</evidence>
<feature type="disulfide bond" evidence="33">
    <location>
        <begin position="212"/>
        <end position="241"/>
    </location>
</feature>
<evidence type="ECO:0000256" key="25">
    <source>
        <dbReference type="ARBA" id="ARBA00023136"/>
    </source>
</evidence>
<comment type="function">
    <text evidence="33">Surface protein gp120: Attaches the virus to the host lymphoid cell by binding to the primary receptor CD4. This interaction induces a structural rearrangement creating a high affinity binding site for a chemokine coreceptor like CXCR4 and/or CCR5. Acts as a ligand for CD209/DC-SIGN and CLEC4M/DC-SIGNR, which are respectively found on dendritic cells (DCs), and on endothelial cells of liver sinusoids and lymph node sinuses. These interactions allow capture of viral particles at mucosal surfaces by these cells and subsequent transmission to permissive cells. HIV subverts the migration properties of dendritic cells to gain access to CD4+ T-cells in lymph nodes. Virus transmission to permissive T-cells occurs either in trans (without DCs infection, through viral capture and transmission), or in cis (following DCs productive infection, through the usual CD4-gp120 interaction), thereby inducing a robust infection. In trans infection, bound virions remain infectious over days and it is proposed that they are not degraded, but protected in non-lysosomal acidic organelles within the DCs close to the cell membrane thus contributing to the viral infectious potential during DCs' migration from the periphery to the lymphoid tissues. On arrival at lymphoid tissues, intact virions recycle back to DCs' cell surface allowing virus transmission to CD4+ T-cells.</text>
</comment>
<reference evidence="38" key="1">
    <citation type="submission" date="2010-08" db="EMBL/GenBank/DDBJ databases">
        <authorList>
            <person name="Gnanakaran G."/>
            <person name="Keele B."/>
            <person name="Li H."/>
            <person name="Wang S."/>
            <person name="Williamson C."/>
            <person name="Gao F."/>
            <person name="Swanstrom R."/>
            <person name="Cohen M."/>
            <person name="Daniels M."/>
            <person name="Hraber P."/>
            <person name="Gaschen B."/>
            <person name="Ashmal M."/>
            <person name="Letvin N."/>
            <person name="Haynes B."/>
            <person name="Hahn B."/>
            <person name="Shaw G."/>
            <person name="Bhattacharya T."/>
            <person name="Korber B."/>
        </authorList>
    </citation>
    <scope>NUCLEOTIDE SEQUENCE</scope>
    <source>
        <strain evidence="38">MCBR4209_A19</strain>
    </source>
</reference>
<dbReference type="FunFam" id="2.170.40.20:FF:000003">
    <property type="entry name" value="Envelope glycoprotein gp160"/>
    <property type="match status" value="1"/>
</dbReference>
<keyword evidence="14 33" id="KW-0812">Transmembrane</keyword>
<evidence type="ECO:0000256" key="15">
    <source>
        <dbReference type="ARBA" id="ARBA00022703"/>
    </source>
</evidence>
<comment type="PTM">
    <text evidence="33">Highly glycosylated by host. The high number of glycan on the protein is reffered to as 'glycan shield' because it contributes to hide protein sequence from adaptive immune system.</text>
</comment>
<organism evidence="38">
    <name type="scientific">Human immunodeficiency virus type 1</name>
    <name type="common">HIV-1</name>
    <dbReference type="NCBI Taxonomy" id="11676"/>
    <lineage>
        <taxon>Viruses</taxon>
        <taxon>Riboviria</taxon>
        <taxon>Pararnavirae</taxon>
        <taxon>Artverviricota</taxon>
        <taxon>Revtraviricetes</taxon>
        <taxon>Ortervirales</taxon>
        <taxon>Retroviridae</taxon>
        <taxon>Orthoretrovirinae</taxon>
        <taxon>Lentivirus</taxon>
        <taxon>Lentivirus humimdef1</taxon>
    </lineage>
</organism>
<dbReference type="FunFam" id="2.170.40.20:FF:000001">
    <property type="entry name" value="Envelope glycoprotein gp160"/>
    <property type="match status" value="1"/>
</dbReference>
<evidence type="ECO:0000256" key="20">
    <source>
        <dbReference type="ARBA" id="ARBA00022879"/>
    </source>
</evidence>
<dbReference type="GO" id="GO:0075512">
    <property type="term" value="P:clathrin-dependent endocytosis of virus by host cell"/>
    <property type="evidence" value="ECO:0007669"/>
    <property type="project" value="UniProtKB-UniRule"/>
</dbReference>
<dbReference type="GO" id="GO:1903908">
    <property type="term" value="P:positive regulation of plasma membrane raft polarization"/>
    <property type="evidence" value="ECO:0007669"/>
    <property type="project" value="UniProtKB-UniRule"/>
</dbReference>
<feature type="disulfide bond" evidence="33">
    <location>
        <begin position="587"/>
        <end position="593"/>
    </location>
</feature>
<dbReference type="FunFam" id="1.10.287.210:FF:000001">
    <property type="entry name" value="Envelope glycoprotein gp160"/>
    <property type="match status" value="1"/>
</dbReference>
<dbReference type="SUPFAM" id="SSF58069">
    <property type="entry name" value="Virus ectodomain"/>
    <property type="match status" value="1"/>
</dbReference>
<dbReference type="GO" id="GO:0020002">
    <property type="term" value="C:host cell plasma membrane"/>
    <property type="evidence" value="ECO:0007669"/>
    <property type="project" value="UniProtKB-SubCell"/>
</dbReference>
<evidence type="ECO:0000256" key="11">
    <source>
        <dbReference type="ARBA" id="ARBA00022581"/>
    </source>
</evidence>
<dbReference type="GO" id="GO:0016020">
    <property type="term" value="C:membrane"/>
    <property type="evidence" value="ECO:0007669"/>
    <property type="project" value="UniProtKB-UniRule"/>
</dbReference>
<feature type="domain" description="Human immunodeficiency virus 1 envelope glycoprotein Gp120" evidence="36">
    <location>
        <begin position="136"/>
        <end position="500"/>
    </location>
</feature>
<dbReference type="EMBL" id="HQ217375">
    <property type="protein sequence ID" value="AEN23519.1"/>
    <property type="molecule type" value="Genomic_RNA"/>
</dbReference>
<feature type="site" description="Cleavage; by host furin" evidence="33">
    <location>
        <begin position="500"/>
        <end position="501"/>
    </location>
</feature>
<dbReference type="GO" id="GO:0019062">
    <property type="term" value="P:virion attachment to host cell"/>
    <property type="evidence" value="ECO:0007669"/>
    <property type="project" value="UniProtKB-UniRule"/>
</dbReference>
<comment type="subcellular location">
    <molecule>Surface protein gp120</molecule>
    <subcellularLocation>
        <location evidence="33">Virion membrane</location>
        <topology evidence="33">Peripheral membrane protein</topology>
    </subcellularLocation>
    <subcellularLocation>
        <location evidence="33">Host cell membrane</location>
        <topology evidence="33">Peripheral membrane protein</topology>
    </subcellularLocation>
    <subcellularLocation>
        <location evidence="33">Host endosome membrane</location>
        <topology evidence="33">Single-pass type I membrane protein</topology>
    </subcellularLocation>
    <text evidence="33">The surface protein is not anchored to the viral envelope, but associates with the extravirion surface through its binding to TM. It is probably concentrated at the site of budding and incorporated into the virions possibly by contacts between the cytoplasmic tail of Env and the N-terminus of Gag.</text>
</comment>
<comment type="miscellaneous">
    <text evidence="33">HIV-1 lineages are divided in three main groups, M (for Major), O (for Outlier), and N (for New, or Non-M, Non-O). The vast majority of strains found worldwide belong to the group M. Group O seems to be endemic to and largely confined to Cameroon and neighboring countries in West Central Africa, where these viruses represent a small minority of HIV-1 strains. The group N is represented by a limited number of isolates from Cameroonian persons. The group M is further subdivided in 9 clades or subtypes (A to D, F to H, J and K).</text>
</comment>
<feature type="region of interest" description="Fusion peptide" evidence="33">
    <location>
        <begin position="501"/>
        <end position="521"/>
    </location>
</feature>
<dbReference type="GO" id="GO:0039654">
    <property type="term" value="P:fusion of virus membrane with host endosome membrane"/>
    <property type="evidence" value="ECO:0007669"/>
    <property type="project" value="UniProtKB-UniRule"/>
</dbReference>
<comment type="PTM">
    <text evidence="33">Palmitoylation of the transmembrane protein and of Env polyprotein (prior to its proteolytic cleavage) is essential for their association with host cell membrane lipid rafts. Palmitoylation is therefore required for envelope trafficking to classical lipid rafts, but not for viral replication.</text>
</comment>
<comment type="subunit">
    <text evidence="32">The mature envelope protein (Env) consists of a homotrimer of non-covalently associated gp120-gp41 heterodimers. The resulting complex protrudes from the virus surface as a spike. There seems to be as few as 10 spikes on the average virion. Interacts with host CD4, CCR5 and CXCR4. Gp120 also interacts with the C-type lectins CD209/DC-SIGN and CLEC4M/DC-SIGNR (collectively referred to as DC-SIGN(R)). Gp120 and gp41 interact with GalCer. Gp120 interacts with host ITGA4/ITGB7 complex; on CD4+ T-cells, this interaction results in rapid activation of integrin ITGAL/LFA-1, which facilitates efficient cell-to-cell spreading of HIV-1. Gp120 interacts with cell-associated heparan sulfate; this interaction increases virus infectivity on permissive cells and may be involved in infection of CD4- cells.</text>
</comment>
<comment type="miscellaneous">
    <text evidence="33">Inhibitors targeting HIV-1 viral envelope proteins are used as antiretroviral drugs. Attachment of virions to the cell surface via non-specific interactions and CD4 binding can be blocked by inhibitors that include cyanovirin-N, cyclotriazadisulfonamide analogs, PRO 2000, TNX 355 and PRO 542. In addition, BMS 806 can block CD4-induced conformational changes. Env interactions with the coreceptor molecules can be targeted by CCR5 antagonists including SCH-D, maraviroc (UK 427857) and aplaviroc (GW 873140), and the CXCR4 antagonist AMD 070. Fusion of viral and cellular membranes can be inhibited by peptides such as enfuvirtide and tifuvirtide (T 1249). Resistance to inhibitors associated with mutations in Env are observed. Most of the time, single mutations confer only a modest reduction in drug susceptibility. Combination of several mutations is usually required to develop a high-level drug resistance.</text>
</comment>
<gene>
    <name evidence="33 38" type="primary">env</name>
</gene>
<evidence type="ECO:0000256" key="27">
    <source>
        <dbReference type="ARBA" id="ARBA00023157"/>
    </source>
</evidence>
<evidence type="ECO:0000256" key="35">
    <source>
        <dbReference type="SAM" id="MobiDB-lite"/>
    </source>
</evidence>
<evidence type="ECO:0000256" key="26">
    <source>
        <dbReference type="ARBA" id="ARBA00023139"/>
    </source>
</evidence>
<keyword evidence="8 33" id="KW-1170">Fusion of virus membrane with host endosomal membrane</keyword>
<keyword evidence="15 33" id="KW-0053">Apoptosis</keyword>
<dbReference type="Pfam" id="PF00517">
    <property type="entry name" value="GP41"/>
    <property type="match status" value="1"/>
</dbReference>
<organismHost>
    <name type="scientific">Homo sapiens</name>
    <name type="common">Human</name>
    <dbReference type="NCBI Taxonomy" id="9606"/>
</organismHost>
<keyword evidence="20 33" id="KW-0261">Viral envelope protein</keyword>
<evidence type="ECO:0000256" key="23">
    <source>
        <dbReference type="ARBA" id="ARBA00023046"/>
    </source>
</evidence>
<comment type="domain">
    <text evidence="33">Some of the most genetically diverse regions of the viral genome are present in Env. They are called variable regions 1 through 5 (V1 through V5). Coreceptor usage of gp120 is determined mainly by the primary structure of the third variable region (V3) in the outer domain of gp120. The sequence of V3 determines which coreceptor, CCR5 and/or CXCR4 (corresponding to R5/macrophage, X4/T cell and R5X4/T cell and macrophage tropism), is used to trigger the fusion potential of the Env complex, and hence which cells the virus can infect. Binding to CCR5 involves a region adjacent in addition to V3.</text>
</comment>
<keyword evidence="26 33" id="KW-0564">Palmitate</keyword>
<feature type="topological domain" description="Cytoplasmic" evidence="33">
    <location>
        <begin position="695"/>
        <end position="845"/>
    </location>
</feature>
<evidence type="ECO:0000259" key="36">
    <source>
        <dbReference type="Pfam" id="PF00516"/>
    </source>
</evidence>
<dbReference type="InterPro" id="IPR000328">
    <property type="entry name" value="GP41-like"/>
</dbReference>
<dbReference type="HAMAP" id="MF_04083">
    <property type="entry name" value="HIV_ENV"/>
    <property type="match status" value="1"/>
</dbReference>
<protein>
    <recommendedName>
        <fullName evidence="33">Envelope glycoprotein gp160</fullName>
    </recommendedName>
    <alternativeName>
        <fullName evidence="33">Env polyprotein</fullName>
    </alternativeName>
    <component>
        <recommendedName>
            <fullName evidence="33">Surface protein gp120</fullName>
            <shortName evidence="33">SU</shortName>
        </recommendedName>
        <alternativeName>
            <fullName evidence="33">Glycoprotein 120</fullName>
            <shortName evidence="33">gp120</shortName>
        </alternativeName>
    </component>
    <component>
        <recommendedName>
            <fullName evidence="33">Transmembrane protein gp41</fullName>
            <shortName evidence="33">TM</shortName>
        </recommendedName>
        <alternativeName>
            <fullName evidence="33">Glycoprotein 41</fullName>
            <shortName evidence="33">gp41</shortName>
        </alternativeName>
    </component>
</protein>
<name>G3DHH3_HV1</name>
<evidence type="ECO:0000256" key="4">
    <source>
        <dbReference type="ARBA" id="ARBA00004563"/>
    </source>
</evidence>
<evidence type="ECO:0000256" key="2">
    <source>
        <dbReference type="ARBA" id="ARBA00004433"/>
    </source>
</evidence>
<keyword evidence="25 33" id="KW-0472">Membrane</keyword>
<keyword evidence="11 33" id="KW-0945">Host-virus interaction</keyword>
<dbReference type="Pfam" id="PF00516">
    <property type="entry name" value="GP120"/>
    <property type="match status" value="1"/>
</dbReference>
<keyword evidence="23 33" id="KW-1039">Host endosome</keyword>
<dbReference type="InterPro" id="IPR000777">
    <property type="entry name" value="HIV1_Gp120"/>
</dbReference>
<evidence type="ECO:0000256" key="16">
    <source>
        <dbReference type="ARBA" id="ARBA00022729"/>
    </source>
</evidence>
<feature type="chain" id="PRO_5023226673" description="Envelope glycoprotein gp160" evidence="33">
    <location>
        <begin position="32"/>
        <end position="845"/>
    </location>
</feature>
<feature type="region of interest" description="MPER; binding to GalCer" evidence="33">
    <location>
        <begin position="651"/>
        <end position="672"/>
    </location>
</feature>
<comment type="domain">
    <text evidence="33">The CD4-binding region is targeted by the antibody b12.</text>
</comment>
<evidence type="ECO:0000256" key="34">
    <source>
        <dbReference type="RuleBase" id="RU363095"/>
    </source>
</evidence>
<comment type="similarity">
    <text evidence="33">Belongs to the HIV-1 env protein family.</text>
</comment>
<evidence type="ECO:0000256" key="24">
    <source>
        <dbReference type="ARBA" id="ARBA00023054"/>
    </source>
</evidence>
<feature type="lipid moiety-binding region" description="S-palmitoyl cysteine; by host" evidence="33">
    <location>
        <position position="753"/>
    </location>
</feature>
<evidence type="ECO:0000256" key="12">
    <source>
        <dbReference type="ARBA" id="ARBA00022595"/>
    </source>
</evidence>
<accession>G3DHH3</accession>
<sequence length="845" mass="95525">MKVEETRKSYQHLWGWGITLLGLLMIYSTAEQLWVTIYYGVPVWKEATTTLFCASDAKAYDTEVHNVWATHACVPTDPSPQEVVLENVTENFNMWKNNMVDQMHEDIISLWDQSLKPCVKLTPLCVTLNCTDLGNATWRAVEKGEIKNCSFNITTDIKDKVKKEYALFYNLDVIPIDNDNSNTSYRLMSCNTSVITQACPKVSFDPIPIHYCAPAGFAILKCNNKKFNGTGPCTNVSTVQCTHGIRPVVSTQLLLNGSLAEEEIVIRSKNFTDNAKTIIVQLNVTVPINCTRPNNNTRKGIHIGPGIAFYATQDIIGDIRQAHCNISSKGWGETLGNISTKLRERFNKTTIVFNHSSGGDPEIVTHSFNCGGEFFYCNSSKLFNSSWNSTSTWNDTGENGTIILPCRIKQIINMWQEVGKAMYAPPIRGQIKCSSNITGLLLTRDGRNSEDNDTETFRPGGGDMRDNWRSELYKYKVVKLEPLGIAPTRAKRRVVQREKRAIGIGAVFLGFLGAAGSTMGAASMTLTVQARQLLSGIVQQQNNLLRAIEVQQHLLQLTVWGIKQLRARVLAVERYLQDQQLLGIWGCSGKLICTTTVPWNASWSNKSYSRIWNNMTWMEWEREIDNYTELIYSLIEESQNQQEKNEQELLELDKWASLWNWFSITQWLWYIKIFIMIVGGLIGLRIVFAVLSVVNRARQGYSPLSFQTLLPTPRGPDKPGGIEEEGGERDNGRSVRLVNGLLALIWDDLRSLCLFSYHRLRDLLLIIARAVELLGRRGWEALKYWGNLLQYWSQELKNSAVSLLNTIAIAVAEGTDRIIEVAQRVGRAFLNIPRRIRQGLERALL</sequence>
<feature type="chain" id="PRO_5023226672" description="Transmembrane protein gp41" evidence="33">
    <location>
        <begin position="501"/>
        <end position="845"/>
    </location>
</feature>
<evidence type="ECO:0000256" key="28">
    <source>
        <dbReference type="ARBA" id="ARBA00023180"/>
    </source>
</evidence>
<comment type="function">
    <text evidence="33">Envelope glycoprotein gp160: Oligomerizes in the host endoplasmic reticulum into predominantly trimers. In a second time, gp160 transits in the host Golgi, where glycosylation is completed. The precursor is then proteolytically cleaved in the trans-Golgi and thereby activated by cellular furin or furin-like proteases to produce gp120 and gp41.</text>
</comment>
<evidence type="ECO:0000313" key="38">
    <source>
        <dbReference type="EMBL" id="AEN23519.1"/>
    </source>
</evidence>
<dbReference type="GO" id="GO:0019064">
    <property type="term" value="P:fusion of virus membrane with host plasma membrane"/>
    <property type="evidence" value="ECO:0007669"/>
    <property type="project" value="UniProtKB-UniRule"/>
</dbReference>
<feature type="domain" description="Retroviral envelope protein GP41-like" evidence="37">
    <location>
        <begin position="519"/>
        <end position="709"/>
    </location>
</feature>
<keyword evidence="27 33" id="KW-1015">Disulfide bond</keyword>
<reference evidence="38" key="2">
    <citation type="journal article" date="2011" name="PLoS Pathog.">
        <title>Recurrent Signature Patterns in HIV-1 B Clade Envelope Glycoproteins Associated with either Early or Chronic Infections.</title>
        <authorList>
            <person name="Gnanakaran S."/>
            <person name="Bhattacharya T."/>
            <person name="Daniels M."/>
            <person name="Keele B.F."/>
            <person name="Hraber P.T."/>
            <person name="Lapedes A.S."/>
            <person name="Shen T."/>
            <person name="Gaschen B."/>
            <person name="Krishnamoorthy M."/>
            <person name="Li H."/>
            <person name="Decker J.M."/>
            <person name="Salazar-Gonzalez J.F."/>
            <person name="Wang S."/>
            <person name="Jiang C."/>
            <person name="Gao F."/>
            <person name="Swanstrom R."/>
            <person name="Anderson J.A."/>
            <person name="Ping L.H."/>
            <person name="Cohen M.S."/>
            <person name="Markowitz M."/>
            <person name="Goepfert P.A."/>
            <person name="Saag M.S."/>
            <person name="Eron J.J."/>
            <person name="Hicks C.B."/>
            <person name="Blattner W.A."/>
            <person name="Tomaras G.D."/>
            <person name="Asmal M."/>
            <person name="Letvin N.L."/>
            <person name="Gilbert P.B."/>
            <person name="Decamp A.C."/>
            <person name="Magaret C.A."/>
            <person name="Schief W.R."/>
            <person name="Ban Y.E."/>
            <person name="Zhang M."/>
            <person name="Soderberg K.A."/>
            <person name="Sodroski J.G."/>
            <person name="Haynes B.F."/>
            <person name="Shaw G.M."/>
            <person name="Hahn B.H."/>
            <person name="Korber B."/>
        </authorList>
    </citation>
    <scope>NUCLEOTIDE SEQUENCE</scope>
    <source>
        <strain evidence="38">MCBR4209_A19</strain>
    </source>
</reference>
<evidence type="ECO:0000256" key="29">
    <source>
        <dbReference type="ARBA" id="ARBA00023280"/>
    </source>
</evidence>
<evidence type="ECO:0000256" key="14">
    <source>
        <dbReference type="ARBA" id="ARBA00022692"/>
    </source>
</evidence>
<evidence type="ECO:0000256" key="22">
    <source>
        <dbReference type="ARBA" id="ARBA00022989"/>
    </source>
</evidence>
<evidence type="ECO:0000256" key="32">
    <source>
        <dbReference type="ARBA" id="ARBA00062028"/>
    </source>
</evidence>
<dbReference type="GO" id="GO:0019031">
    <property type="term" value="C:viral envelope"/>
    <property type="evidence" value="ECO:0007669"/>
    <property type="project" value="UniProtKB-KW"/>
</dbReference>
<dbReference type="GO" id="GO:0052031">
    <property type="term" value="P:symbiont-mediated perturbation of host defense response"/>
    <property type="evidence" value="ECO:0007669"/>
    <property type="project" value="UniProtKB-UniRule"/>
</dbReference>
<evidence type="ECO:0000256" key="9">
    <source>
        <dbReference type="ARBA" id="ARBA00022511"/>
    </source>
</evidence>
<feature type="region of interest" description="Immunosuppression" evidence="33">
    <location>
        <begin position="563"/>
        <end position="581"/>
    </location>
</feature>
<feature type="coiled-coil region" evidence="33">
    <location>
        <begin position="622"/>
        <end position="656"/>
    </location>
</feature>
<dbReference type="CDD" id="cd09909">
    <property type="entry name" value="HIV-1-like_HR1-HR2"/>
    <property type="match status" value="1"/>
</dbReference>
<evidence type="ECO:0000256" key="17">
    <source>
        <dbReference type="ARBA" id="ARBA00022804"/>
    </source>
</evidence>
<keyword evidence="10 33" id="KW-1165">Clathrin-mediated endocytosis of virus by host</keyword>
<comment type="domain">
    <text evidence="33">The YXXL motif is involved in determining the exact site of viral release at the surface of infected mononuclear cells and promotes endocytosis. YXXL and di-leucine endocytosis motifs interact directly or indirectly with the clathrin adapter complexes, opperate independently, and their activities are not additive.</text>
</comment>
<comment type="subunit">
    <text evidence="33">The mature envelope protein (Env) consists of a homotrimer of non-covalently associated gp120-gp41 heterodimers. The resulting complex protrudes from the virus surface as a spike. There seems to be as few as 10 spikes on the average virion. Surface protein gp120 interacts with host CD4, CCR5 and CXCR4. Gp120 also interacts with the C-type lectins CD209/DC-SIGN and CLEC4M/DC-SIGNR (collectively referred to as DC-SIGN(R)). Gp120 and gp41 interact with GalCer. Gp120 interacts with host ITGA4/ITGB7 complex; on CD4+ T-cells, this interaction results in rapid activation of integrin ITGAL/LFA-1, which facilitates efficient cell-to-cell spreading of HIV-1. Gp120 interacts with cell-associated heparan sulfate; this interaction increases virus infectivity on permissive cells and may be involved in infection of CD4- cells.</text>
</comment>
<evidence type="ECO:0000256" key="13">
    <source>
        <dbReference type="ARBA" id="ARBA00022685"/>
    </source>
</evidence>
<evidence type="ECO:0000259" key="37">
    <source>
        <dbReference type="Pfam" id="PF00517"/>
    </source>
</evidence>
<feature type="disulfide bond" evidence="33">
    <location>
        <begin position="222"/>
        <end position="233"/>
    </location>
</feature>
<dbReference type="GO" id="GO:0055036">
    <property type="term" value="C:virion membrane"/>
    <property type="evidence" value="ECO:0007669"/>
    <property type="project" value="UniProtKB-SubCell"/>
</dbReference>
<keyword evidence="16 33" id="KW-0732">Signal</keyword>
<keyword evidence="29 33" id="KW-0899">Viral immunoevasion</keyword>
<dbReference type="Gene3D" id="1.20.5.490">
    <property type="entry name" value="Single helix bin"/>
    <property type="match status" value="1"/>
</dbReference>
<evidence type="ECO:0000256" key="7">
    <source>
        <dbReference type="ARBA" id="ARBA00022506"/>
    </source>
</evidence>
<evidence type="ECO:0000256" key="1">
    <source>
        <dbReference type="ARBA" id="ARBA00004402"/>
    </source>
</evidence>
<comment type="subcellular location">
    <subcellularLocation>
        <location evidence="3">Host cell membrane</location>
        <topology evidence="3">Peripheral membrane protein</topology>
    </subcellularLocation>
    <subcellularLocation>
        <location evidence="1">Host cell membrane</location>
        <topology evidence="1">Single-pass type I membrane protein</topology>
    </subcellularLocation>
    <subcellularLocation>
        <location evidence="2">Host endosome membrane</location>
        <topology evidence="2">Peripheral membrane protein</topology>
    </subcellularLocation>
    <subcellularLocation>
        <location evidence="5">Host endosome membrane</location>
        <topology evidence="5">Single-pass type I membrane protein</topology>
    </subcellularLocation>
    <subcellularLocation>
        <location evidence="6">Virion membrane</location>
        <topology evidence="6">Peripheral membrane protein</topology>
    </subcellularLocation>
    <subcellularLocation>
        <location evidence="4">Virion membrane</location>
        <topology evidence="4">Single-pass type I membrane protein</topology>
    </subcellularLocation>
</comment>
<evidence type="ECO:0000256" key="8">
    <source>
        <dbReference type="ARBA" id="ARBA00022510"/>
    </source>
</evidence>
<feature type="short sequence motif" description="Di-leucine internalization motif" evidence="33">
    <location>
        <begin position="844"/>
        <end position="845"/>
    </location>
</feature>
<keyword evidence="31 33" id="KW-1160">Virus entry into host cell</keyword>
<keyword evidence="9 33" id="KW-1032">Host cell membrane</keyword>
<dbReference type="GO" id="GO:0019082">
    <property type="term" value="P:viral protein processing"/>
    <property type="evidence" value="ECO:0007669"/>
    <property type="project" value="UniProtKB-UniRule"/>
</dbReference>
<keyword evidence="18 33" id="KW-0946">Virion</keyword>
<evidence type="ECO:0000256" key="31">
    <source>
        <dbReference type="ARBA" id="ARBA00023296"/>
    </source>
</evidence>
<proteinExistence type="inferred from homology"/>
<keyword evidence="13 33" id="KW-0165">Cleavage on pair of basic residues</keyword>
<feature type="region of interest" description="Disordered" evidence="35">
    <location>
        <begin position="708"/>
        <end position="731"/>
    </location>
</feature>
<keyword evidence="12 33" id="KW-1162">Viral penetration into host cytoplasm</keyword>
<keyword evidence="17 33" id="KW-1161">Viral attachment to host cell</keyword>
<evidence type="ECO:0000256" key="30">
    <source>
        <dbReference type="ARBA" id="ARBA00023288"/>
    </source>
</evidence>
<dbReference type="Gene3D" id="1.10.287.210">
    <property type="match status" value="1"/>
</dbReference>
<evidence type="ECO:0000256" key="3">
    <source>
        <dbReference type="ARBA" id="ARBA00004505"/>
    </source>
</evidence>
<comment type="PTM">
    <text evidence="33">Specific enzymatic cleavages in vivo yield mature proteins. Envelope glycoproteins are synthesized as a inactive precursor that is heavily N-glycosylated and processed likely by host cell furin in the Golgi to yield the mature SU and TM proteins. The cleavage site between SU and TM requires the minimal sequence [KR]-X-[KR]-R. About 2 of the 9 disulfide bonds of gp41 are reduced by P4HB/PDI, following binding to CD4 receptor.</text>
</comment>
<comment type="domain">
    <text evidence="33 34">The 17 amino acids long immunosuppressive region is present in many retroviral envelope proteins. Synthetic peptides derived from this relatively conserved sequence inhibit immune function in vitro and in vivo.</text>
</comment>
<evidence type="ECO:0000256" key="10">
    <source>
        <dbReference type="ARBA" id="ARBA00022570"/>
    </source>
</evidence>
<keyword evidence="7 33" id="KW-1168">Fusion of virus membrane with host membrane</keyword>
<evidence type="ECO:0000256" key="19">
    <source>
        <dbReference type="ARBA" id="ARBA00022870"/>
    </source>
</evidence>
<keyword evidence="21 33" id="KW-1164">Virus endocytosis by host</keyword>